<keyword evidence="4 5" id="KW-0472">Membrane</keyword>
<feature type="transmembrane region" description="Helical" evidence="5">
    <location>
        <begin position="196"/>
        <end position="216"/>
    </location>
</feature>
<dbReference type="Pfam" id="PF02535">
    <property type="entry name" value="Zip"/>
    <property type="match status" value="1"/>
</dbReference>
<evidence type="ECO:0000256" key="5">
    <source>
        <dbReference type="SAM" id="Phobius"/>
    </source>
</evidence>
<organism evidence="6 7">
    <name type="scientific">Paenibacillus alginolyticus</name>
    <dbReference type="NCBI Taxonomy" id="59839"/>
    <lineage>
        <taxon>Bacteria</taxon>
        <taxon>Bacillati</taxon>
        <taxon>Bacillota</taxon>
        <taxon>Bacilli</taxon>
        <taxon>Bacillales</taxon>
        <taxon>Paenibacillaceae</taxon>
        <taxon>Paenibacillus</taxon>
    </lineage>
</organism>
<feature type="transmembrane region" description="Helical" evidence="5">
    <location>
        <begin position="228"/>
        <end position="250"/>
    </location>
</feature>
<evidence type="ECO:0000256" key="2">
    <source>
        <dbReference type="ARBA" id="ARBA00022692"/>
    </source>
</evidence>
<proteinExistence type="predicted"/>
<keyword evidence="2 5" id="KW-0812">Transmembrane</keyword>
<feature type="transmembrane region" description="Helical" evidence="5">
    <location>
        <begin position="142"/>
        <end position="164"/>
    </location>
</feature>
<dbReference type="Proteomes" id="UP001527099">
    <property type="component" value="Unassembled WGS sequence"/>
</dbReference>
<sequence length="252" mass="27281">MNVTSWLSAGFFTFALSYIGMSAGGLFTFPFFKISTNMSQRLVMISVGVLISILLLEVLPESVSLGGLPQALLGSSIGYISARLSDLVLHRWSKRNSPLFIEASDHSNIWLISAMALHNLPVGLAIGTGLKGSQLQPVHEHLTITMIFHSIPEGLALGMLFISLGYRLPSLLFTYGLINVPILIGAALGYRLDESLNPFTISLLISIAIGTLMFVIIHEMLLPIKKQFGWKSSLLCFSIGASAGNVILIFTS</sequence>
<dbReference type="EMBL" id="JAMDMX010000090">
    <property type="protein sequence ID" value="MCY9696155.1"/>
    <property type="molecule type" value="Genomic_DNA"/>
</dbReference>
<keyword evidence="3 5" id="KW-1133">Transmembrane helix</keyword>
<evidence type="ECO:0000256" key="4">
    <source>
        <dbReference type="ARBA" id="ARBA00023136"/>
    </source>
</evidence>
<comment type="subcellular location">
    <subcellularLocation>
        <location evidence="1">Membrane</location>
        <topology evidence="1">Multi-pass membrane protein</topology>
    </subcellularLocation>
</comment>
<reference evidence="6 7" key="1">
    <citation type="submission" date="2022-05" db="EMBL/GenBank/DDBJ databases">
        <title>Genome Sequencing of Bee-Associated Microbes.</title>
        <authorList>
            <person name="Dunlap C."/>
        </authorList>
    </citation>
    <scope>NUCLEOTIDE SEQUENCE [LARGE SCALE GENOMIC DNA]</scope>
    <source>
        <strain evidence="6 7">NRRL B-14421</strain>
    </source>
</reference>
<feature type="transmembrane region" description="Helical" evidence="5">
    <location>
        <begin position="41"/>
        <end position="59"/>
    </location>
</feature>
<comment type="caution">
    <text evidence="6">The sequence shown here is derived from an EMBL/GenBank/DDBJ whole genome shotgun (WGS) entry which is preliminary data.</text>
</comment>
<gene>
    <name evidence="6" type="ORF">M5X19_25125</name>
</gene>
<feature type="transmembrane region" description="Helical" evidence="5">
    <location>
        <begin position="171"/>
        <end position="190"/>
    </location>
</feature>
<evidence type="ECO:0000313" key="6">
    <source>
        <dbReference type="EMBL" id="MCY9696155.1"/>
    </source>
</evidence>
<dbReference type="RefSeq" id="WP_268617314.1">
    <property type="nucleotide sequence ID" value="NZ_JAMDMX010000090.1"/>
</dbReference>
<accession>A0ABT4GIW3</accession>
<evidence type="ECO:0000256" key="3">
    <source>
        <dbReference type="ARBA" id="ARBA00022989"/>
    </source>
</evidence>
<name>A0ABT4GIW3_9BACL</name>
<dbReference type="InterPro" id="IPR003689">
    <property type="entry name" value="ZIP"/>
</dbReference>
<evidence type="ECO:0000256" key="1">
    <source>
        <dbReference type="ARBA" id="ARBA00004141"/>
    </source>
</evidence>
<dbReference type="PANTHER" id="PTHR11040">
    <property type="entry name" value="ZINC/IRON TRANSPORTER"/>
    <property type="match status" value="1"/>
</dbReference>
<keyword evidence="7" id="KW-1185">Reference proteome</keyword>
<protein>
    <submittedName>
        <fullName evidence="6">ZIP family metal transporter</fullName>
    </submittedName>
</protein>
<feature type="transmembrane region" description="Helical" evidence="5">
    <location>
        <begin position="6"/>
        <end position="29"/>
    </location>
</feature>
<evidence type="ECO:0000313" key="7">
    <source>
        <dbReference type="Proteomes" id="UP001527099"/>
    </source>
</evidence>